<keyword evidence="1" id="KW-0472">Membrane</keyword>
<reference evidence="2" key="1">
    <citation type="journal article" date="2020" name="mSystems">
        <title>Genome- and Community-Level Interaction Insights into Carbon Utilization and Element Cycling Functions of Hydrothermarchaeota in Hydrothermal Sediment.</title>
        <authorList>
            <person name="Zhou Z."/>
            <person name="Liu Y."/>
            <person name="Xu W."/>
            <person name="Pan J."/>
            <person name="Luo Z.H."/>
            <person name="Li M."/>
        </authorList>
    </citation>
    <scope>NUCLEOTIDE SEQUENCE [LARGE SCALE GENOMIC DNA]</scope>
    <source>
        <strain evidence="2">SpSt-735</strain>
    </source>
</reference>
<dbReference type="EMBL" id="DTFI01000066">
    <property type="protein sequence ID" value="HGI43189.1"/>
    <property type="molecule type" value="Genomic_DNA"/>
</dbReference>
<gene>
    <name evidence="2" type="ORF">ENV17_02230</name>
</gene>
<protein>
    <submittedName>
        <fullName evidence="2">Uncharacterized protein</fullName>
    </submittedName>
</protein>
<accession>A0A7C4FDX4</accession>
<keyword evidence="1" id="KW-1133">Transmembrane helix</keyword>
<dbReference type="AlphaFoldDB" id="A0A7C4FDX4"/>
<proteinExistence type="predicted"/>
<evidence type="ECO:0000256" key="1">
    <source>
        <dbReference type="SAM" id="Phobius"/>
    </source>
</evidence>
<name>A0A7C4FDX4_THEPE</name>
<feature type="transmembrane region" description="Helical" evidence="1">
    <location>
        <begin position="6"/>
        <end position="24"/>
    </location>
</feature>
<feature type="transmembrane region" description="Helical" evidence="1">
    <location>
        <begin position="68"/>
        <end position="85"/>
    </location>
</feature>
<organism evidence="2">
    <name type="scientific">Thermofilum pendens</name>
    <dbReference type="NCBI Taxonomy" id="2269"/>
    <lineage>
        <taxon>Archaea</taxon>
        <taxon>Thermoproteota</taxon>
        <taxon>Thermoprotei</taxon>
        <taxon>Thermofilales</taxon>
        <taxon>Thermofilaceae</taxon>
        <taxon>Thermofilum</taxon>
    </lineage>
</organism>
<keyword evidence="1" id="KW-0812">Transmembrane</keyword>
<feature type="transmembrane region" description="Helical" evidence="1">
    <location>
        <begin position="31"/>
        <end position="48"/>
    </location>
</feature>
<evidence type="ECO:0000313" key="2">
    <source>
        <dbReference type="EMBL" id="HGI43189.1"/>
    </source>
</evidence>
<feature type="transmembrane region" description="Helical" evidence="1">
    <location>
        <begin position="97"/>
        <end position="120"/>
    </location>
</feature>
<sequence>MDPVIIATGFAVYFLLIVISYMLLSNPEIDQLWGGILLAFSLVAVSPACYALEEYTEALAEFVSKDPLILAMFFLAVLPLLYTAFKHSTPPDLKEAFPYMDLMMLIISVYGVFLFVFLIIYVILPFGAIFAMIILHFFVCRKVLKLATLAREKRHNQHL</sequence>
<comment type="caution">
    <text evidence="2">The sequence shown here is derived from an EMBL/GenBank/DDBJ whole genome shotgun (WGS) entry which is preliminary data.</text>
</comment>